<feature type="transmembrane region" description="Helical" evidence="2">
    <location>
        <begin position="1635"/>
        <end position="1655"/>
    </location>
</feature>
<feature type="transmembrane region" description="Helical" evidence="2">
    <location>
        <begin position="199"/>
        <end position="217"/>
    </location>
</feature>
<feature type="transmembrane region" description="Helical" evidence="2">
    <location>
        <begin position="156"/>
        <end position="178"/>
    </location>
</feature>
<dbReference type="GeneID" id="106119172"/>
<dbReference type="Gene3D" id="1.10.287.70">
    <property type="match status" value="3"/>
</dbReference>
<dbReference type="InterPro" id="IPR000595">
    <property type="entry name" value="cNMP-bd_dom"/>
</dbReference>
<dbReference type="Gene3D" id="1.10.287.630">
    <property type="entry name" value="Helix hairpin bin"/>
    <property type="match status" value="1"/>
</dbReference>
<evidence type="ECO:0000259" key="3">
    <source>
        <dbReference type="PROSITE" id="PS50042"/>
    </source>
</evidence>
<dbReference type="PROSITE" id="PS50042">
    <property type="entry name" value="CNMP_BINDING_3"/>
    <property type="match status" value="4"/>
</dbReference>
<feature type="domain" description="Cyclic nucleotide-binding" evidence="3">
    <location>
        <begin position="1435"/>
        <end position="1534"/>
    </location>
</feature>
<dbReference type="InterPro" id="IPR050818">
    <property type="entry name" value="KCNH_animal-type"/>
</dbReference>
<dbReference type="Proteomes" id="UP000694872">
    <property type="component" value="Unplaced"/>
</dbReference>
<feature type="transmembrane region" description="Helical" evidence="2">
    <location>
        <begin position="1148"/>
        <end position="1167"/>
    </location>
</feature>
<dbReference type="PANTHER" id="PTHR10217">
    <property type="entry name" value="VOLTAGE AND LIGAND GATED POTASSIUM CHANNEL"/>
    <property type="match status" value="1"/>
</dbReference>
<keyword evidence="2" id="KW-1133">Transmembrane helix</keyword>
<dbReference type="Pfam" id="PF00027">
    <property type="entry name" value="cNMP_binding"/>
    <property type="match status" value="3"/>
</dbReference>
<feature type="transmembrane region" description="Helical" evidence="2">
    <location>
        <begin position="1778"/>
        <end position="1799"/>
    </location>
</feature>
<feature type="transmembrane region" description="Helical" evidence="2">
    <location>
        <begin position="100"/>
        <end position="121"/>
    </location>
</feature>
<feature type="domain" description="Cyclic nucleotide-binding" evidence="3">
    <location>
        <begin position="378"/>
        <end position="496"/>
    </location>
</feature>
<dbReference type="KEGG" id="pxu:106119172"/>
<dbReference type="CDD" id="cd00038">
    <property type="entry name" value="CAP_ED"/>
    <property type="match status" value="4"/>
</dbReference>
<dbReference type="PANTHER" id="PTHR10217:SF548">
    <property type="entry name" value="GH12235P"/>
    <property type="match status" value="1"/>
</dbReference>
<keyword evidence="2" id="KW-0472">Membrane</keyword>
<proteinExistence type="predicted"/>
<accession>A0AAJ7EAM8</accession>
<gene>
    <name evidence="4" type="primary">LOC106119172</name>
</gene>
<evidence type="ECO:0000256" key="1">
    <source>
        <dbReference type="SAM" id="MobiDB-lite"/>
    </source>
</evidence>
<dbReference type="GO" id="GO:0042391">
    <property type="term" value="P:regulation of membrane potential"/>
    <property type="evidence" value="ECO:0007669"/>
    <property type="project" value="TreeGrafter"/>
</dbReference>
<feature type="transmembrane region" description="Helical" evidence="2">
    <location>
        <begin position="66"/>
        <end position="88"/>
    </location>
</feature>
<feature type="transmembrane region" description="Helical" evidence="2">
    <location>
        <begin position="701"/>
        <end position="722"/>
    </location>
</feature>
<dbReference type="SMART" id="SM00100">
    <property type="entry name" value="cNMP"/>
    <property type="match status" value="4"/>
</dbReference>
<keyword evidence="2" id="KW-0812">Transmembrane</keyword>
<feature type="compositionally biased region" description="Acidic residues" evidence="1">
    <location>
        <begin position="1563"/>
        <end position="1574"/>
    </location>
</feature>
<feature type="transmembrane region" description="Helical" evidence="2">
    <location>
        <begin position="1331"/>
        <end position="1353"/>
    </location>
</feature>
<feature type="transmembrane region" description="Helical" evidence="2">
    <location>
        <begin position="667"/>
        <end position="689"/>
    </location>
</feature>
<feature type="transmembrane region" description="Helical" evidence="2">
    <location>
        <begin position="1307"/>
        <end position="1325"/>
    </location>
</feature>
<dbReference type="InterPro" id="IPR014710">
    <property type="entry name" value="RmlC-like_jellyroll"/>
</dbReference>
<dbReference type="GO" id="GO:0005242">
    <property type="term" value="F:inward rectifier potassium channel activity"/>
    <property type="evidence" value="ECO:0007669"/>
    <property type="project" value="TreeGrafter"/>
</dbReference>
<feature type="domain" description="Cyclic nucleotide-binding" evidence="3">
    <location>
        <begin position="923"/>
        <end position="1018"/>
    </location>
</feature>
<evidence type="ECO:0000256" key="2">
    <source>
        <dbReference type="SAM" id="Phobius"/>
    </source>
</evidence>
<evidence type="ECO:0000313" key="4">
    <source>
        <dbReference type="RefSeq" id="XP_013169529.1"/>
    </source>
</evidence>
<feature type="transmembrane region" description="Helical" evidence="2">
    <location>
        <begin position="819"/>
        <end position="847"/>
    </location>
</feature>
<feature type="transmembrane region" description="Helical" evidence="2">
    <location>
        <begin position="633"/>
        <end position="655"/>
    </location>
</feature>
<dbReference type="SUPFAM" id="SSF81324">
    <property type="entry name" value="Voltage-gated potassium channels"/>
    <property type="match status" value="3"/>
</dbReference>
<feature type="transmembrane region" description="Helical" evidence="2">
    <location>
        <begin position="601"/>
        <end position="621"/>
    </location>
</feature>
<feature type="transmembrane region" description="Helical" evidence="2">
    <location>
        <begin position="1852"/>
        <end position="1877"/>
    </location>
</feature>
<feature type="transmembrane region" description="Helical" evidence="2">
    <location>
        <begin position="133"/>
        <end position="150"/>
    </location>
</feature>
<organism evidence="4">
    <name type="scientific">Papilio xuthus</name>
    <name type="common">Asian swallowtail butterfly</name>
    <dbReference type="NCBI Taxonomy" id="66420"/>
    <lineage>
        <taxon>Eukaryota</taxon>
        <taxon>Metazoa</taxon>
        <taxon>Ecdysozoa</taxon>
        <taxon>Arthropoda</taxon>
        <taxon>Hexapoda</taxon>
        <taxon>Insecta</taxon>
        <taxon>Pterygota</taxon>
        <taxon>Neoptera</taxon>
        <taxon>Endopterygota</taxon>
        <taxon>Lepidoptera</taxon>
        <taxon>Glossata</taxon>
        <taxon>Ditrysia</taxon>
        <taxon>Papilionoidea</taxon>
        <taxon>Papilionidae</taxon>
        <taxon>Papilioninae</taxon>
        <taxon>Papilio</taxon>
    </lineage>
</organism>
<feature type="domain" description="Cyclic nucleotide-binding" evidence="3">
    <location>
        <begin position="1955"/>
        <end position="2059"/>
    </location>
</feature>
<reference evidence="4" key="1">
    <citation type="submission" date="2025-08" db="UniProtKB">
        <authorList>
            <consortium name="RefSeq"/>
        </authorList>
    </citation>
    <scope>IDENTIFICATION</scope>
</reference>
<dbReference type="SUPFAM" id="SSF51206">
    <property type="entry name" value="cAMP-binding domain-like"/>
    <property type="match status" value="4"/>
</dbReference>
<dbReference type="GO" id="GO:0005886">
    <property type="term" value="C:plasma membrane"/>
    <property type="evidence" value="ECO:0007669"/>
    <property type="project" value="TreeGrafter"/>
</dbReference>
<dbReference type="InterPro" id="IPR018490">
    <property type="entry name" value="cNMP-bd_dom_sf"/>
</dbReference>
<name>A0AAJ7EAM8_PAPXU</name>
<feature type="compositionally biased region" description="Polar residues" evidence="1">
    <location>
        <begin position="1576"/>
        <end position="1590"/>
    </location>
</feature>
<feature type="transmembrane region" description="Helical" evidence="2">
    <location>
        <begin position="1245"/>
        <end position="1265"/>
    </location>
</feature>
<feature type="transmembrane region" description="Helical" evidence="2">
    <location>
        <begin position="274"/>
        <end position="297"/>
    </location>
</feature>
<dbReference type="RefSeq" id="XP_013169529.1">
    <property type="nucleotide sequence ID" value="XM_013314075.1"/>
</dbReference>
<dbReference type="Gene3D" id="2.60.120.10">
    <property type="entry name" value="Jelly Rolls"/>
    <property type="match status" value="4"/>
</dbReference>
<feature type="transmembrane region" description="Helical" evidence="2">
    <location>
        <begin position="734"/>
        <end position="759"/>
    </location>
</feature>
<sequence length="2080" mass="240951">MQKSFSEPSLGTIGTGTISLNAIAMSHMSLHQNKIKSTRFKGNFMWNGRIGIVTSFMLDLPWKLSWQIFILVLIIYKFIIHLLVVYYLEKTLLILEATLIIAEVFFTVDVILHLLHAFWPLVRLHMRVFKRNYVVLFYDVISLAPLSIIFKYNPNYIYLATIGSWLGVGRIYRMYVLFTNIKETVSMRSYRMKVYITEHVLSVILLSHISTCLWYSMHVPQSDMKEWHKLGYPEHVNRKKLQFNSYESCWYYCTCRLFNVIFGDSFPLRASEKLLTSFLMLFGCVFLRYQFIGNLTWEMVLKQRRWFTFVDRYHHMINYLKLRGASATLTEQTERYKTQLWKMKDGILSSNYFRQLPISLQMELIFDINVGHFHDTMLFSHCDEAFMRQVSLLMRHEIYLSGQQIWCQGVVKGGMIWIKKGVVELLSDEDDESPMIAFKEGTVLGEICLFYSIPAKVTIKAATYVELQVLRRTEFLRAMNENPVKLKGIRDKVESRLSNSKRRQEAITNYDKGDSRLIRTRYRPMKVFKEHLSGLEEEDSTFVDDSHLYYRDENNVRQRKFTTEYLELYKISENVTTMDEPTICLKSKFPWILEPNTDFTLMFDIAHFVMILYVCVMSPYLAIRTHEKSWEKVMTTVVFSGLLFNIYIQLTTAVVDKNTIKDTVKDIAEVKMANLGFYLDVLSIFPLHIFTDTLDPKRESILSQLVVMLPILQVWHIWSYLSKWEKNFNVSVRFICLLKYALLITISCYWSGCLLYLIACPKKLCIDRSWMAQLIYWETKIFVTNDAKHEKPIITALDFGTSIFTGSGTSDLAPGIRDLIFVTLLLIAGSYLGCFYIAKVCSIYLLLTQRKLKFKESMRELFYFLSVNHVSSKIKARVKKFFCVQWYYNNAVSADEIFKDISPNLQQEILSVEMVDTLLCCTLFQESSHDFLQTVAANIKTIVLPDNEIVQHAGDIGRDMYILSKGHCNVINYKGVTVNNGGPGSKFGVFEMLYGLPKVYTVVTSTNCILLHLDYRTLVQCWSIFPDISHIVMTVLHDPVICEQAKLFENAKPLTGKLDVKTNRIAQEIKESFIVINDREEKTHYLKAFEQLGVMRLLRYIFLPICITPHGIFLKFWCTLRLVVAIYYILVVPYNISTKQHKYGNSYIWSDIFLYLDIVVMAYVAYYDERYLLVTHPLLTVTRYLKHAFVLDIISVFPFEQLSNIINEHSDTDLYRLNRILLVTRVLGAFSYWENDIMRINQAVVLFKFLPLVATVVNSATAFIFTSSCQPFLPPDSYYVLVNCSRTFVISGNTYEIKYAITEYVHTFYWVFELFVGCGCTPIVLSNKADVWLSMALQITGALYFAFMFGYIASTQSTASHALLEHTEQTSDLADFLYQQNVDPTITMKTLKYFEYVWKRTNGSNAQQICRGLNSALMEDTLVFMYERALREVPLFGRVERSFIRVITQHLHEMYFLKGDTVIQCKDVQNDIFIIYRGKVDVLSTYNEMITCMGPGGMFGNFTGQSTSCSEVAIYASRSLDLLVLPSQTFFNLVKYYPKIQEPLRKAFEVSKDYILPISMDVDSDDESTEDSDFDLQSQDSAIDSRSGSSRFEVPVGQISLRSSHSNISQSKSAASVISYQSYMRLSNLFRPGTLLFQAFGYLTCIMATANYVLILYELVTLNDCYIIFWVQSAFDIYFYLKIYTYMHQGYLNKHGELILSHSKCRRRYFKHKLWVWTDVIANFPLELFGFCFSDPLKAMHYLRGTKLLRLKHIYDFYCKTAAELTNNLTTLQSMTTVFLVVLFIHTFTCIWLVTLIATSPYQFIRTLKMHLIDEDTPQQRWDYTTSLYLVISELTGTGGDEIHIGDIFPMAILVICLICGKMLAAIVVATSIQIAYSTKYALNSYEMKTEELIDLLRNQGLSDYQLKKFWKYVRQLWVNERGRQLPDLMMKTPYVLRCDLMTAMFGHHLRNCYLFAETGEPFLRQLTAALNYTVFFPGNYIVVAGDSEACMFWVASGAVSVVSVRADLTETTHETLSAGDAFGMLQGLNRGVSHYFSYRADTKVGILTLSLDSWINILPYFPTAQKIISERSEVLFAQI</sequence>
<protein>
    <submittedName>
        <fullName evidence="4">Uncharacterized protein LOC106119172</fullName>
    </submittedName>
</protein>
<feature type="region of interest" description="Disordered" evidence="1">
    <location>
        <begin position="1563"/>
        <end position="1590"/>
    </location>
</feature>
<feature type="transmembrane region" description="Helical" evidence="2">
    <location>
        <begin position="1119"/>
        <end position="1136"/>
    </location>
</feature>